<evidence type="ECO:0000313" key="2">
    <source>
        <dbReference type="EMBL" id="KAF8420736.1"/>
    </source>
</evidence>
<accession>A0AAD4G7G5</accession>
<dbReference type="EMBL" id="WHUW01000153">
    <property type="protein sequence ID" value="KAF8420736.1"/>
    <property type="molecule type" value="Genomic_DNA"/>
</dbReference>
<evidence type="ECO:0000313" key="4">
    <source>
        <dbReference type="Proteomes" id="UP001194468"/>
    </source>
</evidence>
<reference evidence="2" key="1">
    <citation type="submission" date="2019-10" db="EMBL/GenBank/DDBJ databases">
        <authorList>
            <consortium name="DOE Joint Genome Institute"/>
            <person name="Kuo A."/>
            <person name="Miyauchi S."/>
            <person name="Kiss E."/>
            <person name="Drula E."/>
            <person name="Kohler A."/>
            <person name="Sanchez-Garcia M."/>
            <person name="Andreopoulos B."/>
            <person name="Barry K.W."/>
            <person name="Bonito G."/>
            <person name="Buee M."/>
            <person name="Carver A."/>
            <person name="Chen C."/>
            <person name="Cichocki N."/>
            <person name="Clum A."/>
            <person name="Culley D."/>
            <person name="Crous P.W."/>
            <person name="Fauchery L."/>
            <person name="Girlanda M."/>
            <person name="Hayes R."/>
            <person name="Keri Z."/>
            <person name="LaButti K."/>
            <person name="Lipzen A."/>
            <person name="Lombard V."/>
            <person name="Magnuson J."/>
            <person name="Maillard F."/>
            <person name="Morin E."/>
            <person name="Murat C."/>
            <person name="Nolan M."/>
            <person name="Ohm R."/>
            <person name="Pangilinan J."/>
            <person name="Pereira M."/>
            <person name="Perotto S."/>
            <person name="Peter M."/>
            <person name="Riley R."/>
            <person name="Sitrit Y."/>
            <person name="Stielow B."/>
            <person name="Szollosi G."/>
            <person name="Zifcakova L."/>
            <person name="Stursova M."/>
            <person name="Spatafora J.W."/>
            <person name="Tedersoo L."/>
            <person name="Vaario L.-M."/>
            <person name="Yamada A."/>
            <person name="Yan M."/>
            <person name="Wang P."/>
            <person name="Xu J."/>
            <person name="Bruns T."/>
            <person name="Baldrian P."/>
            <person name="Vilgalys R."/>
            <person name="Henrissat B."/>
            <person name="Grigoriev I.V."/>
            <person name="Hibbett D."/>
            <person name="Nagy L.G."/>
            <person name="Martin F.M."/>
        </authorList>
    </citation>
    <scope>NUCLEOTIDE SEQUENCE</scope>
    <source>
        <strain evidence="2">BED1</strain>
    </source>
</reference>
<organism evidence="2 4">
    <name type="scientific">Boletus edulis BED1</name>
    <dbReference type="NCBI Taxonomy" id="1328754"/>
    <lineage>
        <taxon>Eukaryota</taxon>
        <taxon>Fungi</taxon>
        <taxon>Dikarya</taxon>
        <taxon>Basidiomycota</taxon>
        <taxon>Agaricomycotina</taxon>
        <taxon>Agaricomycetes</taxon>
        <taxon>Agaricomycetidae</taxon>
        <taxon>Boletales</taxon>
        <taxon>Boletineae</taxon>
        <taxon>Boletaceae</taxon>
        <taxon>Boletoideae</taxon>
        <taxon>Boletus</taxon>
    </lineage>
</organism>
<dbReference type="Proteomes" id="UP001194468">
    <property type="component" value="Unassembled WGS sequence"/>
</dbReference>
<feature type="region of interest" description="Disordered" evidence="1">
    <location>
        <begin position="64"/>
        <end position="91"/>
    </location>
</feature>
<reference evidence="2" key="2">
    <citation type="journal article" date="2020" name="Nat. Commun.">
        <title>Large-scale genome sequencing of mycorrhizal fungi provides insights into the early evolution of symbiotic traits.</title>
        <authorList>
            <person name="Miyauchi S."/>
            <person name="Kiss E."/>
            <person name="Kuo A."/>
            <person name="Drula E."/>
            <person name="Kohler A."/>
            <person name="Sanchez-Garcia M."/>
            <person name="Morin E."/>
            <person name="Andreopoulos B."/>
            <person name="Barry K.W."/>
            <person name="Bonito G."/>
            <person name="Buee M."/>
            <person name="Carver A."/>
            <person name="Chen C."/>
            <person name="Cichocki N."/>
            <person name="Clum A."/>
            <person name="Culley D."/>
            <person name="Crous P.W."/>
            <person name="Fauchery L."/>
            <person name="Girlanda M."/>
            <person name="Hayes R.D."/>
            <person name="Keri Z."/>
            <person name="LaButti K."/>
            <person name="Lipzen A."/>
            <person name="Lombard V."/>
            <person name="Magnuson J."/>
            <person name="Maillard F."/>
            <person name="Murat C."/>
            <person name="Nolan M."/>
            <person name="Ohm R.A."/>
            <person name="Pangilinan J."/>
            <person name="Pereira M.F."/>
            <person name="Perotto S."/>
            <person name="Peter M."/>
            <person name="Pfister S."/>
            <person name="Riley R."/>
            <person name="Sitrit Y."/>
            <person name="Stielow J.B."/>
            <person name="Szollosi G."/>
            <person name="Zifcakova L."/>
            <person name="Stursova M."/>
            <person name="Spatafora J.W."/>
            <person name="Tedersoo L."/>
            <person name="Vaario L.M."/>
            <person name="Yamada A."/>
            <person name="Yan M."/>
            <person name="Wang P."/>
            <person name="Xu J."/>
            <person name="Bruns T."/>
            <person name="Baldrian P."/>
            <person name="Vilgalys R."/>
            <person name="Dunand C."/>
            <person name="Henrissat B."/>
            <person name="Grigoriev I.V."/>
            <person name="Hibbett D."/>
            <person name="Nagy L.G."/>
            <person name="Martin F.M."/>
        </authorList>
    </citation>
    <scope>NUCLEOTIDE SEQUENCE</scope>
    <source>
        <strain evidence="2">BED1</strain>
    </source>
</reference>
<name>A0AAD4G7G5_BOLED</name>
<evidence type="ECO:0000313" key="3">
    <source>
        <dbReference type="EMBL" id="KAF8442469.1"/>
    </source>
</evidence>
<gene>
    <name evidence="3" type="ORF">L210DRAFT_3536743</name>
    <name evidence="2" type="ORF">L210DRAFT_3574358</name>
</gene>
<feature type="non-terminal residue" evidence="2">
    <location>
        <position position="1"/>
    </location>
</feature>
<dbReference type="EMBL" id="WHUW01000009">
    <property type="protein sequence ID" value="KAF8442469.1"/>
    <property type="molecule type" value="Genomic_DNA"/>
</dbReference>
<sequence>MGYATTDRVENVSLMSIGNHGYDNDAYSMRAVFISQRPFAESEGAQRKPRDGGMCFRRFRTSSLTTSSCDGSASRNGHQRPTAPRDFGIDG</sequence>
<evidence type="ECO:0000256" key="1">
    <source>
        <dbReference type="SAM" id="MobiDB-lite"/>
    </source>
</evidence>
<proteinExistence type="predicted"/>
<keyword evidence="4" id="KW-1185">Reference proteome</keyword>
<comment type="caution">
    <text evidence="2">The sequence shown here is derived from an EMBL/GenBank/DDBJ whole genome shotgun (WGS) entry which is preliminary data.</text>
</comment>
<dbReference type="AlphaFoldDB" id="A0AAD4G7G5"/>
<protein>
    <submittedName>
        <fullName evidence="2">Uncharacterized protein</fullName>
    </submittedName>
</protein>